<keyword evidence="2" id="KW-1185">Reference proteome</keyword>
<accession>A0ABV5KTP4</accession>
<dbReference type="InterPro" id="IPR020288">
    <property type="entry name" value="Sheath_initiator"/>
</dbReference>
<dbReference type="Gene3D" id="3.10.450.40">
    <property type="match status" value="1"/>
</dbReference>
<dbReference type="Proteomes" id="UP001589747">
    <property type="component" value="Unassembled WGS sequence"/>
</dbReference>
<dbReference type="SUPFAM" id="SSF160719">
    <property type="entry name" value="gpW/gp25-like"/>
    <property type="match status" value="1"/>
</dbReference>
<dbReference type="Pfam" id="PF10934">
    <property type="entry name" value="Sheath_initiator"/>
    <property type="match status" value="1"/>
</dbReference>
<comment type="caution">
    <text evidence="1">The sequence shown here is derived from an EMBL/GenBank/DDBJ whole genome shotgun (WGS) entry which is preliminary data.</text>
</comment>
<dbReference type="EMBL" id="JBHMDO010000034">
    <property type="protein sequence ID" value="MFB9328610.1"/>
    <property type="molecule type" value="Genomic_DNA"/>
</dbReference>
<dbReference type="RefSeq" id="WP_377498086.1">
    <property type="nucleotide sequence ID" value="NZ_JBHMDO010000034.1"/>
</dbReference>
<gene>
    <name evidence="1" type="ORF">ACFFSY_21965</name>
</gene>
<sequence>MALSPLNNRAERALAQQRAIGPYRTYGFDFTAGEFSPRMIDGDEAIRQFVHKAIVTARYRYVIYNGAYGCELEDLLGQDIPPELARSEIKRVVREALIYDERITDVTDFVIERENDKLYIAFHTVIGDQTTRQEVTIRNV</sequence>
<proteinExistence type="predicted"/>
<evidence type="ECO:0000313" key="1">
    <source>
        <dbReference type="EMBL" id="MFB9328610.1"/>
    </source>
</evidence>
<reference evidence="1 2" key="1">
    <citation type="submission" date="2024-09" db="EMBL/GenBank/DDBJ databases">
        <authorList>
            <person name="Sun Q."/>
            <person name="Mori K."/>
        </authorList>
    </citation>
    <scope>NUCLEOTIDE SEQUENCE [LARGE SCALE GENOMIC DNA]</scope>
    <source>
        <strain evidence="1 2">TISTR 2452</strain>
    </source>
</reference>
<name>A0ABV5KTP4_9BACL</name>
<protein>
    <submittedName>
        <fullName evidence="1">DUF2634 domain-containing protein</fullName>
    </submittedName>
</protein>
<evidence type="ECO:0000313" key="2">
    <source>
        <dbReference type="Proteomes" id="UP001589747"/>
    </source>
</evidence>
<organism evidence="1 2">
    <name type="scientific">Paenibacillus aurantiacus</name>
    <dbReference type="NCBI Taxonomy" id="1936118"/>
    <lineage>
        <taxon>Bacteria</taxon>
        <taxon>Bacillati</taxon>
        <taxon>Bacillota</taxon>
        <taxon>Bacilli</taxon>
        <taxon>Bacillales</taxon>
        <taxon>Paenibacillaceae</taxon>
        <taxon>Paenibacillus</taxon>
    </lineage>
</organism>